<reference evidence="1" key="2">
    <citation type="submission" date="2020-09" db="EMBL/GenBank/DDBJ databases">
        <authorList>
            <person name="Sun Q."/>
            <person name="Ohkuma M."/>
        </authorList>
    </citation>
    <scope>NUCLEOTIDE SEQUENCE</scope>
    <source>
        <strain evidence="1">JCM 4637</strain>
    </source>
</reference>
<evidence type="ECO:0000313" key="1">
    <source>
        <dbReference type="EMBL" id="GHD02529.1"/>
    </source>
</evidence>
<dbReference type="EMBL" id="BMVC01000010">
    <property type="protein sequence ID" value="GHD02529.1"/>
    <property type="molecule type" value="Genomic_DNA"/>
</dbReference>
<sequence>MGRWVAAPAGVAPSGAAGAAGAAARTGISFPSSTAVMAGASWEEWRNVFVRHRDRVRVRGIGPGAVRIVGPAAASW</sequence>
<dbReference type="AlphaFoldDB" id="A0A918X105"/>
<reference evidence="1" key="1">
    <citation type="journal article" date="2014" name="Int. J. Syst. Evol. Microbiol.">
        <title>Complete genome sequence of Corynebacterium casei LMG S-19264T (=DSM 44701T), isolated from a smear-ripened cheese.</title>
        <authorList>
            <consortium name="US DOE Joint Genome Institute (JGI-PGF)"/>
            <person name="Walter F."/>
            <person name="Albersmeier A."/>
            <person name="Kalinowski J."/>
            <person name="Ruckert C."/>
        </authorList>
    </citation>
    <scope>NUCLEOTIDE SEQUENCE</scope>
    <source>
        <strain evidence="1">JCM 4637</strain>
    </source>
</reference>
<name>A0A918X105_9ACTN</name>
<comment type="caution">
    <text evidence="1">The sequence shown here is derived from an EMBL/GenBank/DDBJ whole genome shotgun (WGS) entry which is preliminary data.</text>
</comment>
<protein>
    <submittedName>
        <fullName evidence="1">Uncharacterized protein</fullName>
    </submittedName>
</protein>
<organism evidence="1 2">
    <name type="scientific">Streptomyces finlayi</name>
    <dbReference type="NCBI Taxonomy" id="67296"/>
    <lineage>
        <taxon>Bacteria</taxon>
        <taxon>Bacillati</taxon>
        <taxon>Actinomycetota</taxon>
        <taxon>Actinomycetes</taxon>
        <taxon>Kitasatosporales</taxon>
        <taxon>Streptomycetaceae</taxon>
        <taxon>Streptomyces</taxon>
    </lineage>
</organism>
<gene>
    <name evidence="1" type="ORF">GCM10010334_49210</name>
</gene>
<accession>A0A918X105</accession>
<dbReference type="Proteomes" id="UP000638353">
    <property type="component" value="Unassembled WGS sequence"/>
</dbReference>
<evidence type="ECO:0000313" key="2">
    <source>
        <dbReference type="Proteomes" id="UP000638353"/>
    </source>
</evidence>
<proteinExistence type="predicted"/>